<proteinExistence type="predicted"/>
<comment type="caution">
    <text evidence="1">The sequence shown here is derived from an EMBL/GenBank/DDBJ whole genome shotgun (WGS) entry which is preliminary data.</text>
</comment>
<evidence type="ECO:0000313" key="1">
    <source>
        <dbReference type="EMBL" id="KAI8035597.1"/>
    </source>
</evidence>
<keyword evidence="2" id="KW-1185">Reference proteome</keyword>
<gene>
    <name evidence="1" type="ORF">M5D96_011646</name>
</gene>
<sequence>MNKIFCHRRHCIAQSETVKKEIEDRSEGDKCMECIYPQKKKIYYTNNSS</sequence>
<organism evidence="1 2">
    <name type="scientific">Drosophila gunungcola</name>
    <name type="common">fruit fly</name>
    <dbReference type="NCBI Taxonomy" id="103775"/>
    <lineage>
        <taxon>Eukaryota</taxon>
        <taxon>Metazoa</taxon>
        <taxon>Ecdysozoa</taxon>
        <taxon>Arthropoda</taxon>
        <taxon>Hexapoda</taxon>
        <taxon>Insecta</taxon>
        <taxon>Pterygota</taxon>
        <taxon>Neoptera</taxon>
        <taxon>Endopterygota</taxon>
        <taxon>Diptera</taxon>
        <taxon>Brachycera</taxon>
        <taxon>Muscomorpha</taxon>
        <taxon>Ephydroidea</taxon>
        <taxon>Drosophilidae</taxon>
        <taxon>Drosophila</taxon>
        <taxon>Sophophora</taxon>
    </lineage>
</organism>
<dbReference type="AlphaFoldDB" id="A0A9Q0BK92"/>
<protein>
    <submittedName>
        <fullName evidence="1">Uncharacterized protein</fullName>
    </submittedName>
</protein>
<dbReference type="EMBL" id="JAMKOV010000033">
    <property type="protein sequence ID" value="KAI8035597.1"/>
    <property type="molecule type" value="Genomic_DNA"/>
</dbReference>
<dbReference type="Proteomes" id="UP001059596">
    <property type="component" value="Unassembled WGS sequence"/>
</dbReference>
<evidence type="ECO:0000313" key="2">
    <source>
        <dbReference type="Proteomes" id="UP001059596"/>
    </source>
</evidence>
<accession>A0A9Q0BK92</accession>
<reference evidence="1" key="1">
    <citation type="journal article" date="2023" name="Genome Biol. Evol.">
        <title>Long-read-based Genome Assembly of Drosophila gunungcola Reveals Fewer Chemosensory Genes in Flower-breeding Species.</title>
        <authorList>
            <person name="Negi A."/>
            <person name="Liao B.Y."/>
            <person name="Yeh S.D."/>
        </authorList>
    </citation>
    <scope>NUCLEOTIDE SEQUENCE</scope>
    <source>
        <strain evidence="1">Sukarami</strain>
    </source>
</reference>
<name>A0A9Q0BK92_9MUSC</name>